<dbReference type="Gene3D" id="3.40.50.300">
    <property type="entry name" value="P-loop containing nucleotide triphosphate hydrolases"/>
    <property type="match status" value="1"/>
</dbReference>
<dbReference type="OrthoDB" id="7802556at2"/>
<gene>
    <name evidence="1" type="ORF">ALP8811_02933</name>
</gene>
<dbReference type="InterPro" id="IPR027417">
    <property type="entry name" value="P-loop_NTPase"/>
</dbReference>
<reference evidence="1 2" key="1">
    <citation type="submission" date="2018-03" db="EMBL/GenBank/DDBJ databases">
        <authorList>
            <person name="Keele B.F."/>
        </authorList>
    </citation>
    <scope>NUCLEOTIDE SEQUENCE [LARGE SCALE GENOMIC DNA]</scope>
    <source>
        <strain evidence="1 2">CECT 8811</strain>
    </source>
</reference>
<dbReference type="SUPFAM" id="SSF52540">
    <property type="entry name" value="P-loop containing nucleoside triphosphate hydrolases"/>
    <property type="match status" value="1"/>
</dbReference>
<evidence type="ECO:0000313" key="2">
    <source>
        <dbReference type="Proteomes" id="UP000244911"/>
    </source>
</evidence>
<proteinExistence type="predicted"/>
<dbReference type="Proteomes" id="UP000244911">
    <property type="component" value="Unassembled WGS sequence"/>
</dbReference>
<name>A0A2R8AT20_9RHOB</name>
<protein>
    <recommendedName>
        <fullName evidence="3">Nodulation protein NodH</fullName>
    </recommendedName>
</protein>
<evidence type="ECO:0008006" key="3">
    <source>
        <dbReference type="Google" id="ProtNLM"/>
    </source>
</evidence>
<organism evidence="1 2">
    <name type="scientific">Aliiroseovarius pelagivivens</name>
    <dbReference type="NCBI Taxonomy" id="1639690"/>
    <lineage>
        <taxon>Bacteria</taxon>
        <taxon>Pseudomonadati</taxon>
        <taxon>Pseudomonadota</taxon>
        <taxon>Alphaproteobacteria</taxon>
        <taxon>Rhodobacterales</taxon>
        <taxon>Paracoccaceae</taxon>
        <taxon>Aliiroseovarius</taxon>
    </lineage>
</organism>
<dbReference type="AlphaFoldDB" id="A0A2R8AT20"/>
<keyword evidence="2" id="KW-1185">Reference proteome</keyword>
<sequence length="471" mass="54133">MTKKFDCFIILAEMRTGSNFLESNLDQFDGLQCYGEAFNPYFMVNPELKDLFGVTVKQRDKNPVRLLDQMKENTDGIPGFRFFHDHDMRIFEHVIDDPRCAKVVLTRNQVESYVSRRIAWATQQWALTNGKDAKKFRVRFDSSEFENFFYEYKAFQLKIKNRLQKTGQTAFYIDYEDTQDIECVNGLGKFLGAEHEITKFSGKFKKQNPESLADKVRNMDELVETVRNIDLFDLGKVPNFEPSRPPAVPTYMTAGNAPLMFLPIKGGPVERVQGWMQGFGELSSEFTQKSLRQWKNRNKGHRTFTVLRHPVARLHAAFCTHFLQDGPETYWEIKTALRENYDVPLPEHLPDSNWDKAAHRTAFIAFADFVSRNLVGQTGIRVDAAWATQSAVIKGFSEFQLPDRILREDELKDGLLALAQDVGLGAPKVPAQQSDTPFELGQIYDDEVEAAVKAAHQRDYMMFGFKPWGKT</sequence>
<evidence type="ECO:0000313" key="1">
    <source>
        <dbReference type="EMBL" id="SPF78999.1"/>
    </source>
</evidence>
<dbReference type="RefSeq" id="WP_108857970.1">
    <property type="nucleotide sequence ID" value="NZ_OMOI01000002.1"/>
</dbReference>
<dbReference type="EMBL" id="OMOI01000002">
    <property type="protein sequence ID" value="SPF78999.1"/>
    <property type="molecule type" value="Genomic_DNA"/>
</dbReference>
<accession>A0A2R8AT20</accession>